<dbReference type="OrthoDB" id="671439at2759"/>
<name>A0A8A3PDC5_9HELO</name>
<dbReference type="InterPro" id="IPR050317">
    <property type="entry name" value="Plant_Fungal_Acyltransferase"/>
</dbReference>
<reference evidence="2" key="1">
    <citation type="submission" date="2020-10" db="EMBL/GenBank/DDBJ databases">
        <title>Genome Sequence of Monilinia vaccinii-corymbosi Sheds Light on Mummy Berry Disease Infection of Blueberry and Mating Type.</title>
        <authorList>
            <person name="Yow A.G."/>
            <person name="Zhang Y."/>
            <person name="Bansal K."/>
            <person name="Eacker S.M."/>
            <person name="Sullivan S."/>
            <person name="Liachko I."/>
            <person name="Cubeta M.A."/>
            <person name="Rollins J.A."/>
            <person name="Ashrafi H."/>
        </authorList>
    </citation>
    <scope>NUCLEOTIDE SEQUENCE</scope>
    <source>
        <strain evidence="2">RL-1</strain>
    </source>
</reference>
<accession>A0A8A3PDC5</accession>
<dbReference type="PANTHER" id="PTHR31642:SF270">
    <property type="entry name" value="O-ACYLTRANSFERASE AUSQ"/>
    <property type="match status" value="1"/>
</dbReference>
<dbReference type="InterPro" id="IPR023213">
    <property type="entry name" value="CAT-like_dom_sf"/>
</dbReference>
<sequence>MEKKTYSLSPLDYLSPRVHVPKLLYFSSNSDPRTITKILQDGLSETISAFPVISGSVMASQKTNCQKGSLTVDAPYFDVKDMLSVKDLSSKYDFESIRAEGFPTDAVDADVLPDFARNKSQVLHAQANIIRGGFILVCAMHHSVMDGCGMFNLLKLWSTFCRGENGAKLVNEEWIDNSALSEGAGTGKLENHPEYKLLPELASSSEYLSSSSDVIDTGLFFFSDDSLQRLKELANGSLEGSSWVSTNDALVALIWSSITSARISTSEITEPSTPSVFAMTVNGRNRCQPPMSPNFTGNVVLIAKSFSRFSDLTLDESNKKNLGTIARIVRQSIVEVDNAKLKDVIKSIQNVSDLYRLQPGGYDSQQRDVGCSSWSGMPYYGLDWGEKLGGKCRRFRWRSLKTDGIFIIFPRIPGDDGDKLGKGGLEICLGLRRECLVALRDDKFFTQFAEWRCS</sequence>
<keyword evidence="1" id="KW-0808">Transferase</keyword>
<dbReference type="EMBL" id="CP063407">
    <property type="protein sequence ID" value="QSZ33167.1"/>
    <property type="molecule type" value="Genomic_DNA"/>
</dbReference>
<dbReference type="GO" id="GO:0016747">
    <property type="term" value="F:acyltransferase activity, transferring groups other than amino-acyl groups"/>
    <property type="evidence" value="ECO:0007669"/>
    <property type="project" value="TreeGrafter"/>
</dbReference>
<gene>
    <name evidence="2" type="ORF">DSL72_002753</name>
</gene>
<dbReference type="Proteomes" id="UP000672032">
    <property type="component" value="Chromosome 3"/>
</dbReference>
<evidence type="ECO:0000313" key="3">
    <source>
        <dbReference type="Proteomes" id="UP000672032"/>
    </source>
</evidence>
<dbReference type="Gene3D" id="3.30.559.10">
    <property type="entry name" value="Chloramphenicol acetyltransferase-like domain"/>
    <property type="match status" value="2"/>
</dbReference>
<evidence type="ECO:0000256" key="1">
    <source>
        <dbReference type="ARBA" id="ARBA00022679"/>
    </source>
</evidence>
<dbReference type="Pfam" id="PF02458">
    <property type="entry name" value="Transferase"/>
    <property type="match status" value="1"/>
</dbReference>
<keyword evidence="3" id="KW-1185">Reference proteome</keyword>
<evidence type="ECO:0000313" key="2">
    <source>
        <dbReference type="EMBL" id="QSZ33167.1"/>
    </source>
</evidence>
<dbReference type="AlphaFoldDB" id="A0A8A3PDC5"/>
<proteinExistence type="predicted"/>
<evidence type="ECO:0008006" key="4">
    <source>
        <dbReference type="Google" id="ProtNLM"/>
    </source>
</evidence>
<organism evidence="2 3">
    <name type="scientific">Monilinia vaccinii-corymbosi</name>
    <dbReference type="NCBI Taxonomy" id="61207"/>
    <lineage>
        <taxon>Eukaryota</taxon>
        <taxon>Fungi</taxon>
        <taxon>Dikarya</taxon>
        <taxon>Ascomycota</taxon>
        <taxon>Pezizomycotina</taxon>
        <taxon>Leotiomycetes</taxon>
        <taxon>Helotiales</taxon>
        <taxon>Sclerotiniaceae</taxon>
        <taxon>Monilinia</taxon>
    </lineage>
</organism>
<protein>
    <recommendedName>
        <fullName evidence="4">Trichothecene 3-O-acetyltransferase</fullName>
    </recommendedName>
</protein>
<dbReference type="PANTHER" id="PTHR31642">
    <property type="entry name" value="TRICHOTHECENE 3-O-ACETYLTRANSFERASE"/>
    <property type="match status" value="1"/>
</dbReference>